<evidence type="ECO:0000313" key="3">
    <source>
        <dbReference type="Proteomes" id="UP001165082"/>
    </source>
</evidence>
<organism evidence="2 3">
    <name type="scientific">Triparma retinervis</name>
    <dbReference type="NCBI Taxonomy" id="2557542"/>
    <lineage>
        <taxon>Eukaryota</taxon>
        <taxon>Sar</taxon>
        <taxon>Stramenopiles</taxon>
        <taxon>Ochrophyta</taxon>
        <taxon>Bolidophyceae</taxon>
        <taxon>Parmales</taxon>
        <taxon>Triparmaceae</taxon>
        <taxon>Triparma</taxon>
    </lineage>
</organism>
<proteinExistence type="predicted"/>
<reference evidence="2" key="1">
    <citation type="submission" date="2022-07" db="EMBL/GenBank/DDBJ databases">
        <title>Genome analysis of Parmales, a sister group of diatoms, reveals the evolutionary specialization of diatoms from phago-mixotrophs to photoautotrophs.</title>
        <authorList>
            <person name="Ban H."/>
            <person name="Sato S."/>
            <person name="Yoshikawa S."/>
            <person name="Kazumasa Y."/>
            <person name="Nakamura Y."/>
            <person name="Ichinomiya M."/>
            <person name="Saitoh K."/>
            <person name="Sato N."/>
            <person name="Blanc-Mathieu R."/>
            <person name="Endo H."/>
            <person name="Kuwata A."/>
            <person name="Ogata H."/>
        </authorList>
    </citation>
    <scope>NUCLEOTIDE SEQUENCE</scope>
</reference>
<evidence type="ECO:0000313" key="2">
    <source>
        <dbReference type="EMBL" id="GMI31817.1"/>
    </source>
</evidence>
<dbReference type="Proteomes" id="UP001165082">
    <property type="component" value="Unassembled WGS sequence"/>
</dbReference>
<comment type="caution">
    <text evidence="2">The sequence shown here is derived from an EMBL/GenBank/DDBJ whole genome shotgun (WGS) entry which is preliminary data.</text>
</comment>
<dbReference type="OrthoDB" id="10353385at2759"/>
<evidence type="ECO:0000256" key="1">
    <source>
        <dbReference type="SAM" id="Phobius"/>
    </source>
</evidence>
<accession>A0A9W7G3A5</accession>
<keyword evidence="1" id="KW-0812">Transmembrane</keyword>
<name>A0A9W7G3A5_9STRA</name>
<feature type="transmembrane region" description="Helical" evidence="1">
    <location>
        <begin position="36"/>
        <end position="59"/>
    </location>
</feature>
<protein>
    <submittedName>
        <fullName evidence="2">Uncharacterized protein</fullName>
    </submittedName>
</protein>
<dbReference type="EMBL" id="BRXZ01007681">
    <property type="protein sequence ID" value="GMI31817.1"/>
    <property type="molecule type" value="Genomic_DNA"/>
</dbReference>
<keyword evidence="1" id="KW-0472">Membrane</keyword>
<sequence length="70" mass="7552">MFATRAINRAAPRLQLAQKRFMGGQHDTFEPPFSPVFVGSVAVGILVAGVGVIWGGAVFQNKKHGFPQKN</sequence>
<dbReference type="AlphaFoldDB" id="A0A9W7G3A5"/>
<keyword evidence="3" id="KW-1185">Reference proteome</keyword>
<keyword evidence="1" id="KW-1133">Transmembrane helix</keyword>
<gene>
    <name evidence="2" type="ORF">TrRE_jg2034</name>
</gene>